<dbReference type="PROSITE" id="PS51257">
    <property type="entry name" value="PROKAR_LIPOPROTEIN"/>
    <property type="match status" value="1"/>
</dbReference>
<evidence type="ECO:0000256" key="1">
    <source>
        <dbReference type="SAM" id="Phobius"/>
    </source>
</evidence>
<protein>
    <submittedName>
        <fullName evidence="2">ATPase ASNA1 homolog</fullName>
    </submittedName>
</protein>
<keyword evidence="3" id="KW-1185">Reference proteome</keyword>
<sequence length="200" mass="22799">MATQFCRLWWWVAVMIFTGCLIRPFNLVILMYKYETKADIDGDKPLEAADFLNLSFGLMSIHTSTDTVNCSFWELTEVDLTVEHEDMGTYGMDNLFSELANAIPRIDEAMSFAEMLRGAVMVAIVATIGNILQGYGMMLQLLVTRLMDLILYGHKEVFLREACESIQTGFVSLESREGCYIFKRLHEKKNGVPLQIWDAI</sequence>
<comment type="caution">
    <text evidence="2">The sequence shown here is derived from an EMBL/GenBank/DDBJ whole genome shotgun (WGS) entry which is preliminary data.</text>
</comment>
<gene>
    <name evidence="2" type="ORF">Pyn_04678</name>
</gene>
<evidence type="ECO:0000313" key="3">
    <source>
        <dbReference type="Proteomes" id="UP000250321"/>
    </source>
</evidence>
<name>A0A314YVS0_PRUYE</name>
<accession>A0A314YVS0</accession>
<organism evidence="2 3">
    <name type="scientific">Prunus yedoensis var. nudiflora</name>
    <dbReference type="NCBI Taxonomy" id="2094558"/>
    <lineage>
        <taxon>Eukaryota</taxon>
        <taxon>Viridiplantae</taxon>
        <taxon>Streptophyta</taxon>
        <taxon>Embryophyta</taxon>
        <taxon>Tracheophyta</taxon>
        <taxon>Spermatophyta</taxon>
        <taxon>Magnoliopsida</taxon>
        <taxon>eudicotyledons</taxon>
        <taxon>Gunneridae</taxon>
        <taxon>Pentapetalae</taxon>
        <taxon>rosids</taxon>
        <taxon>fabids</taxon>
        <taxon>Rosales</taxon>
        <taxon>Rosaceae</taxon>
        <taxon>Amygdaloideae</taxon>
        <taxon>Amygdaleae</taxon>
        <taxon>Prunus</taxon>
    </lineage>
</organism>
<keyword evidence="1" id="KW-1133">Transmembrane helix</keyword>
<dbReference type="EMBL" id="PJQY01000488">
    <property type="protein sequence ID" value="PQQ10610.1"/>
    <property type="molecule type" value="Genomic_DNA"/>
</dbReference>
<proteinExistence type="predicted"/>
<dbReference type="Proteomes" id="UP000250321">
    <property type="component" value="Unassembled WGS sequence"/>
</dbReference>
<keyword evidence="1" id="KW-0812">Transmembrane</keyword>
<reference evidence="2 3" key="1">
    <citation type="submission" date="2018-02" db="EMBL/GenBank/DDBJ databases">
        <title>Draft genome of wild Prunus yedoensis var. nudiflora.</title>
        <authorList>
            <person name="Baek S."/>
            <person name="Kim J.-H."/>
            <person name="Choi K."/>
            <person name="Kim G.-B."/>
            <person name="Cho A."/>
            <person name="Jang H."/>
            <person name="Shin C.-H."/>
            <person name="Yu H.-J."/>
            <person name="Mun J.-H."/>
        </authorList>
    </citation>
    <scope>NUCLEOTIDE SEQUENCE [LARGE SCALE GENOMIC DNA]</scope>
    <source>
        <strain evidence="3">cv. Jeju island</strain>
        <tissue evidence="2">Leaf</tissue>
    </source>
</reference>
<feature type="transmembrane region" description="Helical" evidence="1">
    <location>
        <begin position="119"/>
        <end position="143"/>
    </location>
</feature>
<keyword evidence="1" id="KW-0472">Membrane</keyword>
<dbReference type="STRING" id="2094558.A0A314YVS0"/>
<dbReference type="OrthoDB" id="1746220at2759"/>
<dbReference type="AlphaFoldDB" id="A0A314YVS0"/>
<evidence type="ECO:0000313" key="2">
    <source>
        <dbReference type="EMBL" id="PQQ10610.1"/>
    </source>
</evidence>
<feature type="transmembrane region" description="Helical" evidence="1">
    <location>
        <begin position="9"/>
        <end position="32"/>
    </location>
</feature>